<dbReference type="InterPro" id="IPR006860">
    <property type="entry name" value="FecR"/>
</dbReference>
<reference evidence="4 5" key="1">
    <citation type="submission" date="2016-11" db="EMBL/GenBank/DDBJ databases">
        <authorList>
            <person name="Jaros S."/>
            <person name="Januszkiewicz K."/>
            <person name="Wedrychowicz H."/>
        </authorList>
    </citation>
    <scope>NUCLEOTIDE SEQUENCE [LARGE SCALE GENOMIC DNA]</scope>
    <source>
        <strain evidence="4 5">CGMCC 1.12145</strain>
    </source>
</reference>
<gene>
    <name evidence="4" type="ORF">SAMN02927921_00524</name>
</gene>
<organism evidence="4 5">
    <name type="scientific">Sinomicrobium oceani</name>
    <dbReference type="NCBI Taxonomy" id="1150368"/>
    <lineage>
        <taxon>Bacteria</taxon>
        <taxon>Pseudomonadati</taxon>
        <taxon>Bacteroidota</taxon>
        <taxon>Flavobacteriia</taxon>
        <taxon>Flavobacteriales</taxon>
        <taxon>Flavobacteriaceae</taxon>
        <taxon>Sinomicrobium</taxon>
    </lineage>
</organism>
<dbReference type="PIRSF" id="PIRSF018266">
    <property type="entry name" value="FecR"/>
    <property type="match status" value="1"/>
</dbReference>
<keyword evidence="1" id="KW-0472">Membrane</keyword>
<sequence length="332" mass="37828">MESDRNGILQKYFSGRCTSEEKQFVEEFILNKDNVLLEGYLSSEWVACAEKRGNPVSGADDRYKRISKRIHKNRGTDRRRVWSVAASIIALLGITTYFLMHLFYPVSGKQIIVSTGAGQQREVILPDSTVVWLNCVSSITYPEYFSGDYREVKVKGEALFEVTKNPHRPFVVNFNEHYTKVLGTVFTVRSYPGEYADMVTLVEGSVAVGEKQPDDLKEYTVLIPGERITISDSIENNFSKSRIQEVASVASWKSGELRFYKTPLDMVAKDLERWYGKDIVLERQGQHAVDDNMTLTSIIKPGTRLEEVLEILSLTHRISYTRTENKIVITSK</sequence>
<feature type="domain" description="FecR protein" evidence="2">
    <location>
        <begin position="113"/>
        <end position="206"/>
    </location>
</feature>
<dbReference type="Proteomes" id="UP000182248">
    <property type="component" value="Unassembled WGS sequence"/>
</dbReference>
<name>A0A1K1MAT1_9FLAO</name>
<dbReference type="PANTHER" id="PTHR30273">
    <property type="entry name" value="PERIPLASMIC SIGNAL SENSOR AND SIGMA FACTOR ACTIVATOR FECR-RELATED"/>
    <property type="match status" value="1"/>
</dbReference>
<accession>A0A1K1MAT1</accession>
<keyword evidence="5" id="KW-1185">Reference proteome</keyword>
<feature type="domain" description="Protein FecR C-terminal" evidence="3">
    <location>
        <begin position="257"/>
        <end position="329"/>
    </location>
</feature>
<evidence type="ECO:0000259" key="2">
    <source>
        <dbReference type="Pfam" id="PF04773"/>
    </source>
</evidence>
<dbReference type="Gene3D" id="2.60.120.1440">
    <property type="match status" value="1"/>
</dbReference>
<dbReference type="Pfam" id="PF04773">
    <property type="entry name" value="FecR"/>
    <property type="match status" value="1"/>
</dbReference>
<dbReference type="EMBL" id="FPJE01000002">
    <property type="protein sequence ID" value="SFW20232.1"/>
    <property type="molecule type" value="Genomic_DNA"/>
</dbReference>
<dbReference type="RefSeq" id="WP_072315808.1">
    <property type="nucleotide sequence ID" value="NZ_FPJE01000002.1"/>
</dbReference>
<feature type="transmembrane region" description="Helical" evidence="1">
    <location>
        <begin position="81"/>
        <end position="104"/>
    </location>
</feature>
<evidence type="ECO:0000256" key="1">
    <source>
        <dbReference type="SAM" id="Phobius"/>
    </source>
</evidence>
<evidence type="ECO:0000313" key="4">
    <source>
        <dbReference type="EMBL" id="SFW20232.1"/>
    </source>
</evidence>
<dbReference type="InterPro" id="IPR032508">
    <property type="entry name" value="FecR_C"/>
</dbReference>
<protein>
    <submittedName>
        <fullName evidence="4">FecR family protein</fullName>
    </submittedName>
</protein>
<dbReference type="GO" id="GO:0016989">
    <property type="term" value="F:sigma factor antagonist activity"/>
    <property type="evidence" value="ECO:0007669"/>
    <property type="project" value="TreeGrafter"/>
</dbReference>
<dbReference type="Gene3D" id="3.55.50.30">
    <property type="match status" value="1"/>
</dbReference>
<evidence type="ECO:0000259" key="3">
    <source>
        <dbReference type="Pfam" id="PF16344"/>
    </source>
</evidence>
<dbReference type="OrthoDB" id="704021at2"/>
<dbReference type="AlphaFoldDB" id="A0A1K1MAT1"/>
<evidence type="ECO:0000313" key="5">
    <source>
        <dbReference type="Proteomes" id="UP000182248"/>
    </source>
</evidence>
<dbReference type="InterPro" id="IPR012373">
    <property type="entry name" value="Ferrdict_sens_TM"/>
</dbReference>
<dbReference type="STRING" id="1150368.SAMN02927921_00524"/>
<proteinExistence type="predicted"/>
<keyword evidence="1" id="KW-1133">Transmembrane helix</keyword>
<dbReference type="PANTHER" id="PTHR30273:SF2">
    <property type="entry name" value="PROTEIN FECR"/>
    <property type="match status" value="1"/>
</dbReference>
<dbReference type="Pfam" id="PF16344">
    <property type="entry name" value="FecR_C"/>
    <property type="match status" value="1"/>
</dbReference>
<keyword evidence="1" id="KW-0812">Transmembrane</keyword>